<dbReference type="InterPro" id="IPR052027">
    <property type="entry name" value="PspC"/>
</dbReference>
<feature type="compositionally biased region" description="Low complexity" evidence="6">
    <location>
        <begin position="94"/>
        <end position="120"/>
    </location>
</feature>
<keyword evidence="4 7" id="KW-1133">Transmembrane helix</keyword>
<evidence type="ECO:0000313" key="9">
    <source>
        <dbReference type="EMBL" id="MBO4209083.1"/>
    </source>
</evidence>
<sequence>MTYHAPTQPPYRQLRRPTSDRMVAGVASGLGRYFDVDPTLVRVILAVATILTGGVALLTYPVMWFLMPEESPGAPPWPGPTGVAPQPGPPATPTWPATTGATPQPGPTGTEAQPGTPSDG</sequence>
<keyword evidence="3 7" id="KW-0812">Transmembrane</keyword>
<gene>
    <name evidence="9" type="ORF">GSF22_24240</name>
</gene>
<evidence type="ECO:0000256" key="3">
    <source>
        <dbReference type="ARBA" id="ARBA00022692"/>
    </source>
</evidence>
<comment type="subcellular location">
    <subcellularLocation>
        <location evidence="1">Cell membrane</location>
        <topology evidence="1">Single-pass membrane protein</topology>
    </subcellularLocation>
</comment>
<keyword evidence="5 7" id="KW-0472">Membrane</keyword>
<dbReference type="InterPro" id="IPR007168">
    <property type="entry name" value="Phageshock_PspC_N"/>
</dbReference>
<proteinExistence type="predicted"/>
<dbReference type="PANTHER" id="PTHR33885:SF3">
    <property type="entry name" value="PHAGE SHOCK PROTEIN C"/>
    <property type="match status" value="1"/>
</dbReference>
<feature type="domain" description="Phage shock protein PspC N-terminal" evidence="8">
    <location>
        <begin position="12"/>
        <end position="70"/>
    </location>
</feature>
<feature type="region of interest" description="Disordered" evidence="6">
    <location>
        <begin position="69"/>
        <end position="120"/>
    </location>
</feature>
<evidence type="ECO:0000313" key="10">
    <source>
        <dbReference type="Proteomes" id="UP000823521"/>
    </source>
</evidence>
<keyword evidence="2" id="KW-1003">Cell membrane</keyword>
<feature type="transmembrane region" description="Helical" evidence="7">
    <location>
        <begin position="43"/>
        <end position="66"/>
    </location>
</feature>
<dbReference type="EMBL" id="WVUH01000260">
    <property type="protein sequence ID" value="MBO4209083.1"/>
    <property type="molecule type" value="Genomic_DNA"/>
</dbReference>
<protein>
    <submittedName>
        <fullName evidence="9">PspC domain-containing protein</fullName>
    </submittedName>
</protein>
<dbReference type="Pfam" id="PF04024">
    <property type="entry name" value="PspC"/>
    <property type="match status" value="1"/>
</dbReference>
<dbReference type="PANTHER" id="PTHR33885">
    <property type="entry name" value="PHAGE SHOCK PROTEIN C"/>
    <property type="match status" value="1"/>
</dbReference>
<evidence type="ECO:0000259" key="8">
    <source>
        <dbReference type="Pfam" id="PF04024"/>
    </source>
</evidence>
<evidence type="ECO:0000256" key="1">
    <source>
        <dbReference type="ARBA" id="ARBA00004162"/>
    </source>
</evidence>
<organism evidence="9 10">
    <name type="scientific">Micromonospora echinofusca</name>
    <dbReference type="NCBI Taxonomy" id="47858"/>
    <lineage>
        <taxon>Bacteria</taxon>
        <taxon>Bacillati</taxon>
        <taxon>Actinomycetota</taxon>
        <taxon>Actinomycetes</taxon>
        <taxon>Micromonosporales</taxon>
        <taxon>Micromonosporaceae</taxon>
        <taxon>Micromonospora</taxon>
    </lineage>
</organism>
<comment type="caution">
    <text evidence="9">The sequence shown here is derived from an EMBL/GenBank/DDBJ whole genome shotgun (WGS) entry which is preliminary data.</text>
</comment>
<dbReference type="Proteomes" id="UP000823521">
    <property type="component" value="Unassembled WGS sequence"/>
</dbReference>
<evidence type="ECO:0000256" key="4">
    <source>
        <dbReference type="ARBA" id="ARBA00022989"/>
    </source>
</evidence>
<name>A0ABS3VXD2_MICEH</name>
<evidence type="ECO:0000256" key="5">
    <source>
        <dbReference type="ARBA" id="ARBA00023136"/>
    </source>
</evidence>
<accession>A0ABS3VXD2</accession>
<dbReference type="RefSeq" id="WP_208816056.1">
    <property type="nucleotide sequence ID" value="NZ_WVUH01000260.1"/>
</dbReference>
<keyword evidence="10" id="KW-1185">Reference proteome</keyword>
<evidence type="ECO:0000256" key="6">
    <source>
        <dbReference type="SAM" id="MobiDB-lite"/>
    </source>
</evidence>
<reference evidence="9 10" key="1">
    <citation type="submission" date="2019-12" db="EMBL/GenBank/DDBJ databases">
        <title>Whole genome sequencing of endophytic Actinobacterium Micromonospora sp. MPMI6T.</title>
        <authorList>
            <person name="Evv R."/>
            <person name="Podile A.R."/>
        </authorList>
    </citation>
    <scope>NUCLEOTIDE SEQUENCE [LARGE SCALE GENOMIC DNA]</scope>
    <source>
        <strain evidence="9 10">MPMI6</strain>
    </source>
</reference>
<evidence type="ECO:0000256" key="2">
    <source>
        <dbReference type="ARBA" id="ARBA00022475"/>
    </source>
</evidence>
<evidence type="ECO:0000256" key="7">
    <source>
        <dbReference type="SAM" id="Phobius"/>
    </source>
</evidence>